<feature type="compositionally biased region" description="Basic and acidic residues" evidence="1">
    <location>
        <begin position="11"/>
        <end position="20"/>
    </location>
</feature>
<protein>
    <submittedName>
        <fullName evidence="2">Uncharacterized protein</fullName>
    </submittedName>
</protein>
<gene>
    <name evidence="2" type="ORF">PoB_001841000</name>
</gene>
<dbReference type="EMBL" id="BLXT01002187">
    <property type="protein sequence ID" value="GFN91904.1"/>
    <property type="molecule type" value="Genomic_DNA"/>
</dbReference>
<keyword evidence="3" id="KW-1185">Reference proteome</keyword>
<dbReference type="Proteomes" id="UP000735302">
    <property type="component" value="Unassembled WGS sequence"/>
</dbReference>
<evidence type="ECO:0000256" key="1">
    <source>
        <dbReference type="SAM" id="MobiDB-lite"/>
    </source>
</evidence>
<organism evidence="2 3">
    <name type="scientific">Plakobranchus ocellatus</name>
    <dbReference type="NCBI Taxonomy" id="259542"/>
    <lineage>
        <taxon>Eukaryota</taxon>
        <taxon>Metazoa</taxon>
        <taxon>Spiralia</taxon>
        <taxon>Lophotrochozoa</taxon>
        <taxon>Mollusca</taxon>
        <taxon>Gastropoda</taxon>
        <taxon>Heterobranchia</taxon>
        <taxon>Euthyneura</taxon>
        <taxon>Panpulmonata</taxon>
        <taxon>Sacoglossa</taxon>
        <taxon>Placobranchoidea</taxon>
        <taxon>Plakobranchidae</taxon>
        <taxon>Plakobranchus</taxon>
    </lineage>
</organism>
<feature type="region of interest" description="Disordered" evidence="1">
    <location>
        <begin position="1"/>
        <end position="24"/>
    </location>
</feature>
<accession>A0AAV3Z9T0</accession>
<comment type="caution">
    <text evidence="2">The sequence shown here is derived from an EMBL/GenBank/DDBJ whole genome shotgun (WGS) entry which is preliminary data.</text>
</comment>
<proteinExistence type="predicted"/>
<reference evidence="2 3" key="1">
    <citation type="journal article" date="2021" name="Elife">
        <title>Chloroplast acquisition without the gene transfer in kleptoplastic sea slugs, Plakobranchus ocellatus.</title>
        <authorList>
            <person name="Maeda T."/>
            <person name="Takahashi S."/>
            <person name="Yoshida T."/>
            <person name="Shimamura S."/>
            <person name="Takaki Y."/>
            <person name="Nagai Y."/>
            <person name="Toyoda A."/>
            <person name="Suzuki Y."/>
            <person name="Arimoto A."/>
            <person name="Ishii H."/>
            <person name="Satoh N."/>
            <person name="Nishiyama T."/>
            <person name="Hasebe M."/>
            <person name="Maruyama T."/>
            <person name="Minagawa J."/>
            <person name="Obokata J."/>
            <person name="Shigenobu S."/>
        </authorList>
    </citation>
    <scope>NUCLEOTIDE SEQUENCE [LARGE SCALE GENOMIC DNA]</scope>
</reference>
<dbReference type="AlphaFoldDB" id="A0AAV3Z9T0"/>
<sequence>MEHAKKMVLIDPKELEHQRQQDQQFVKPIPGPRVESISALDREMQDILHSREGVSDYDKLQRYREVLHDIYT</sequence>
<evidence type="ECO:0000313" key="3">
    <source>
        <dbReference type="Proteomes" id="UP000735302"/>
    </source>
</evidence>
<name>A0AAV3Z9T0_9GAST</name>
<evidence type="ECO:0000313" key="2">
    <source>
        <dbReference type="EMBL" id="GFN91904.1"/>
    </source>
</evidence>